<dbReference type="GO" id="GO:0008540">
    <property type="term" value="C:proteasome regulatory particle, base subcomplex"/>
    <property type="evidence" value="ECO:0007669"/>
    <property type="project" value="TreeGrafter"/>
</dbReference>
<name>A0A915D272_9BILA</name>
<protein>
    <submittedName>
        <fullName evidence="6">26S proteasome regulatory subunit RPN2 C-terminal domain-containing protein</fullName>
    </submittedName>
</protein>
<dbReference type="PANTHER" id="PTHR10943:SF2">
    <property type="entry name" value="26S PROTEASOME NON-ATPASE REGULATORY SUBUNIT 1"/>
    <property type="match status" value="1"/>
</dbReference>
<proteinExistence type="predicted"/>
<feature type="region of interest" description="Disordered" evidence="3">
    <location>
        <begin position="243"/>
        <end position="274"/>
    </location>
</feature>
<dbReference type="GO" id="GO:0005634">
    <property type="term" value="C:nucleus"/>
    <property type="evidence" value="ECO:0007669"/>
    <property type="project" value="TreeGrafter"/>
</dbReference>
<dbReference type="AlphaFoldDB" id="A0A915D272"/>
<dbReference type="PANTHER" id="PTHR10943">
    <property type="entry name" value="26S PROTEASOME NON-ATPASE REGULATORY SUBUNIT"/>
    <property type="match status" value="1"/>
</dbReference>
<keyword evidence="5" id="KW-1185">Reference proteome</keyword>
<dbReference type="Pfam" id="PF18004">
    <property type="entry name" value="RPN2_C"/>
    <property type="match status" value="1"/>
</dbReference>
<dbReference type="InterPro" id="IPR016024">
    <property type="entry name" value="ARM-type_fold"/>
</dbReference>
<evidence type="ECO:0000256" key="1">
    <source>
        <dbReference type="ARBA" id="ARBA00022737"/>
    </source>
</evidence>
<dbReference type="Proteomes" id="UP000887574">
    <property type="component" value="Unplaced"/>
</dbReference>
<reference evidence="6" key="1">
    <citation type="submission" date="2022-11" db="UniProtKB">
        <authorList>
            <consortium name="WormBaseParasite"/>
        </authorList>
    </citation>
    <scope>IDENTIFICATION</scope>
</reference>
<keyword evidence="1" id="KW-0677">Repeat</keyword>
<dbReference type="GO" id="GO:0043161">
    <property type="term" value="P:proteasome-mediated ubiquitin-dependent protein catabolic process"/>
    <property type="evidence" value="ECO:0007669"/>
    <property type="project" value="TreeGrafter"/>
</dbReference>
<dbReference type="WBParaSite" id="jg15137">
    <property type="protein sequence ID" value="jg15137"/>
    <property type="gene ID" value="jg15137"/>
</dbReference>
<evidence type="ECO:0000256" key="2">
    <source>
        <dbReference type="ARBA" id="ARBA00022942"/>
    </source>
</evidence>
<dbReference type="GO" id="GO:0034515">
    <property type="term" value="C:proteasome storage granule"/>
    <property type="evidence" value="ECO:0007669"/>
    <property type="project" value="TreeGrafter"/>
</dbReference>
<evidence type="ECO:0000313" key="5">
    <source>
        <dbReference type="Proteomes" id="UP000887574"/>
    </source>
</evidence>
<sequence>MRQAGVWMLAMAYAGSGNPEVVNRLLAKIALDPNQDIKRFAAISIGFVLSNDPEQCLSYGSMLIEHFNGHVRYGAAIAVGIACAGTGYKEAIALLNLCSNIPTCAKVGDFRETLMKMITEKGEDSITKFGAIIAQGILDAGGRNVTLSLQRNGQSDMPAVLGMLVFLQYWYWHSMTHFISLAFHPTCLIGLNKDLQMPRMEFRCNAKPSLFAYPPPLEEKKKEEHEKIETVVLSITNKKISNKKKKEGQASGAQDVDEKMDVDEDVQEKKDTLDKKEKLEEKVKEVEPSYHNLKNPARVVPLQLKTIAMPEGSRYRPLKNLSSGGIVMLQDTLEGKDEEIVEMVSNVGSISAITATESTSTSEATAFSPFEFNMSNY</sequence>
<evidence type="ECO:0000259" key="4">
    <source>
        <dbReference type="Pfam" id="PF18004"/>
    </source>
</evidence>
<dbReference type="InterPro" id="IPR040623">
    <property type="entry name" value="RPN2_C"/>
</dbReference>
<accession>A0A915D272</accession>
<dbReference type="InterPro" id="IPR011989">
    <property type="entry name" value="ARM-like"/>
</dbReference>
<organism evidence="5 6">
    <name type="scientific">Ditylenchus dipsaci</name>
    <dbReference type="NCBI Taxonomy" id="166011"/>
    <lineage>
        <taxon>Eukaryota</taxon>
        <taxon>Metazoa</taxon>
        <taxon>Ecdysozoa</taxon>
        <taxon>Nematoda</taxon>
        <taxon>Chromadorea</taxon>
        <taxon>Rhabditida</taxon>
        <taxon>Tylenchina</taxon>
        <taxon>Tylenchomorpha</taxon>
        <taxon>Sphaerularioidea</taxon>
        <taxon>Anguinidae</taxon>
        <taxon>Anguininae</taxon>
        <taxon>Ditylenchus</taxon>
    </lineage>
</organism>
<dbReference type="Gene3D" id="1.25.10.10">
    <property type="entry name" value="Leucine-rich Repeat Variant"/>
    <property type="match status" value="1"/>
</dbReference>
<evidence type="ECO:0000313" key="6">
    <source>
        <dbReference type="WBParaSite" id="jg15137"/>
    </source>
</evidence>
<keyword evidence="2" id="KW-0647">Proteasome</keyword>
<feature type="domain" description="26S proteasome regulatory subunit RPN2 C-terminal" evidence="4">
    <location>
        <begin position="186"/>
        <end position="341"/>
    </location>
</feature>
<dbReference type="SUPFAM" id="SSF48371">
    <property type="entry name" value="ARM repeat"/>
    <property type="match status" value="1"/>
</dbReference>
<evidence type="ECO:0000256" key="3">
    <source>
        <dbReference type="SAM" id="MobiDB-lite"/>
    </source>
</evidence>